<evidence type="ECO:0000313" key="7">
    <source>
        <dbReference type="Proteomes" id="UP000689195"/>
    </source>
</evidence>
<proteinExistence type="inferred from homology"/>
<evidence type="ECO:0000256" key="1">
    <source>
        <dbReference type="ARBA" id="ARBA00005613"/>
    </source>
</evidence>
<reference evidence="6" key="1">
    <citation type="submission" date="2021-01" db="EMBL/GenBank/DDBJ databases">
        <authorList>
            <consortium name="Genoscope - CEA"/>
            <person name="William W."/>
        </authorList>
    </citation>
    <scope>NUCLEOTIDE SEQUENCE</scope>
</reference>
<dbReference type="EMBL" id="CAJJDO010000032">
    <property type="protein sequence ID" value="CAD8159023.1"/>
    <property type="molecule type" value="Genomic_DNA"/>
</dbReference>
<keyword evidence="7" id="KW-1185">Reference proteome</keyword>
<organism evidence="6 7">
    <name type="scientific">Paramecium pentaurelia</name>
    <dbReference type="NCBI Taxonomy" id="43138"/>
    <lineage>
        <taxon>Eukaryota</taxon>
        <taxon>Sar</taxon>
        <taxon>Alveolata</taxon>
        <taxon>Ciliophora</taxon>
        <taxon>Intramacronucleata</taxon>
        <taxon>Oligohymenophorea</taxon>
        <taxon>Peniculida</taxon>
        <taxon>Parameciidae</taxon>
        <taxon>Paramecium</taxon>
    </lineage>
</organism>
<protein>
    <recommendedName>
        <fullName evidence="4">Protein yippee-like</fullName>
    </recommendedName>
</protein>
<dbReference type="InterPro" id="IPR034751">
    <property type="entry name" value="Yippee"/>
</dbReference>
<keyword evidence="3" id="KW-0862">Zinc</keyword>
<accession>A0A8S1U4J3</accession>
<comment type="caution">
    <text evidence="6">The sequence shown here is derived from an EMBL/GenBank/DDBJ whole genome shotgun (WGS) entry which is preliminary data.</text>
</comment>
<gene>
    <name evidence="6" type="ORF">PPENT_87.1.T0320277</name>
</gene>
<dbReference type="PROSITE" id="PS51792">
    <property type="entry name" value="YIPPEE"/>
    <property type="match status" value="1"/>
</dbReference>
<feature type="domain" description="Yippee" evidence="5">
    <location>
        <begin position="13"/>
        <end position="114"/>
    </location>
</feature>
<evidence type="ECO:0000256" key="3">
    <source>
        <dbReference type="ARBA" id="ARBA00022833"/>
    </source>
</evidence>
<dbReference type="AlphaFoldDB" id="A0A8S1U4J3"/>
<evidence type="ECO:0000256" key="2">
    <source>
        <dbReference type="ARBA" id="ARBA00022723"/>
    </source>
</evidence>
<evidence type="ECO:0000313" key="6">
    <source>
        <dbReference type="EMBL" id="CAD8159023.1"/>
    </source>
</evidence>
<keyword evidence="2" id="KW-0479">Metal-binding</keyword>
<sequence>MGKIILEYLDGNRIYVCTKCHIHISNYKSRISKNFRGGIGQAFLFEKGINYHVGQPEDKDLMTGKHIVQDVICNGCNKVIGWKYVLRIIKAYRESEKYKEGKIIIERHYIRRIKWS</sequence>
<dbReference type="Pfam" id="PF03226">
    <property type="entry name" value="Yippee-Mis18"/>
    <property type="match status" value="1"/>
</dbReference>
<dbReference type="InterPro" id="IPR039058">
    <property type="entry name" value="Yippee_fam"/>
</dbReference>
<name>A0A8S1U4J3_9CILI</name>
<dbReference type="InterPro" id="IPR004910">
    <property type="entry name" value="Yippee/Mis18/Cereblon"/>
</dbReference>
<dbReference type="Proteomes" id="UP000689195">
    <property type="component" value="Unassembled WGS sequence"/>
</dbReference>
<dbReference type="OrthoDB" id="6407410at2759"/>
<evidence type="ECO:0000256" key="4">
    <source>
        <dbReference type="RuleBase" id="RU110713"/>
    </source>
</evidence>
<comment type="similarity">
    <text evidence="1 4">Belongs to the yippee family.</text>
</comment>
<evidence type="ECO:0000259" key="5">
    <source>
        <dbReference type="PROSITE" id="PS51792"/>
    </source>
</evidence>
<dbReference type="PANTHER" id="PTHR13848">
    <property type="entry name" value="PROTEIN YIPPEE-LIKE CG15309-RELATED"/>
    <property type="match status" value="1"/>
</dbReference>